<organism evidence="8">
    <name type="scientific">Magallana gigas</name>
    <name type="common">Pacific oyster</name>
    <name type="synonym">Crassostrea gigas</name>
    <dbReference type="NCBI Taxonomy" id="29159"/>
    <lineage>
        <taxon>Eukaryota</taxon>
        <taxon>Metazoa</taxon>
        <taxon>Spiralia</taxon>
        <taxon>Lophotrochozoa</taxon>
        <taxon>Mollusca</taxon>
        <taxon>Bivalvia</taxon>
        <taxon>Autobranchia</taxon>
        <taxon>Pteriomorphia</taxon>
        <taxon>Ostreida</taxon>
        <taxon>Ostreoidea</taxon>
        <taxon>Ostreidae</taxon>
        <taxon>Magallana</taxon>
    </lineage>
</organism>
<dbReference type="InterPro" id="IPR044882">
    <property type="entry name" value="I2BP1/2_C3HC4-RING_sf"/>
</dbReference>
<dbReference type="Pfam" id="PF11261">
    <property type="entry name" value="IRF-2BP1_2"/>
    <property type="match status" value="1"/>
</dbReference>
<dbReference type="Pfam" id="PF25454">
    <property type="entry name" value="zf-C3HC4_IRF-2BP1_2"/>
    <property type="match status" value="1"/>
</dbReference>
<reference evidence="8" key="1">
    <citation type="journal article" date="2012" name="Nature">
        <title>The oyster genome reveals stress adaptation and complexity of shell formation.</title>
        <authorList>
            <person name="Zhang G."/>
            <person name="Fang X."/>
            <person name="Guo X."/>
            <person name="Li L."/>
            <person name="Luo R."/>
            <person name="Xu F."/>
            <person name="Yang P."/>
            <person name="Zhang L."/>
            <person name="Wang X."/>
            <person name="Qi H."/>
            <person name="Xiong Z."/>
            <person name="Que H."/>
            <person name="Xie Y."/>
            <person name="Holland P.W."/>
            <person name="Paps J."/>
            <person name="Zhu Y."/>
            <person name="Wu F."/>
            <person name="Chen Y."/>
            <person name="Wang J."/>
            <person name="Peng C."/>
            <person name="Meng J."/>
            <person name="Yang L."/>
            <person name="Liu J."/>
            <person name="Wen B."/>
            <person name="Zhang N."/>
            <person name="Huang Z."/>
            <person name="Zhu Q."/>
            <person name="Feng Y."/>
            <person name="Mount A."/>
            <person name="Hedgecock D."/>
            <person name="Xu Z."/>
            <person name="Liu Y."/>
            <person name="Domazet-Loso T."/>
            <person name="Du Y."/>
            <person name="Sun X."/>
            <person name="Zhang S."/>
            <person name="Liu B."/>
            <person name="Cheng P."/>
            <person name="Jiang X."/>
            <person name="Li J."/>
            <person name="Fan D."/>
            <person name="Wang W."/>
            <person name="Fu W."/>
            <person name="Wang T."/>
            <person name="Wang B."/>
            <person name="Zhang J."/>
            <person name="Peng Z."/>
            <person name="Li Y."/>
            <person name="Li N."/>
            <person name="Wang J."/>
            <person name="Chen M."/>
            <person name="He Y."/>
            <person name="Tan F."/>
            <person name="Song X."/>
            <person name="Zheng Q."/>
            <person name="Huang R."/>
            <person name="Yang H."/>
            <person name="Du X."/>
            <person name="Chen L."/>
            <person name="Yang M."/>
            <person name="Gaffney P.M."/>
            <person name="Wang S."/>
            <person name="Luo L."/>
            <person name="She Z."/>
            <person name="Ming Y."/>
            <person name="Huang W."/>
            <person name="Zhang S."/>
            <person name="Huang B."/>
            <person name="Zhang Y."/>
            <person name="Qu T."/>
            <person name="Ni P."/>
            <person name="Miao G."/>
            <person name="Wang J."/>
            <person name="Wang Q."/>
            <person name="Steinberg C.E."/>
            <person name="Wang H."/>
            <person name="Li N."/>
            <person name="Qian L."/>
            <person name="Zhang G."/>
            <person name="Li Y."/>
            <person name="Yang H."/>
            <person name="Liu X."/>
            <person name="Wang J."/>
            <person name="Yin Y."/>
            <person name="Wang J."/>
        </authorList>
    </citation>
    <scope>NUCLEOTIDE SEQUENCE [LARGE SCALE GENOMIC DNA]</scope>
    <source>
        <strain evidence="8">05x7-T-G4-1.051#20</strain>
    </source>
</reference>
<evidence type="ECO:0000256" key="2">
    <source>
        <dbReference type="ARBA" id="ARBA00010802"/>
    </source>
</evidence>
<dbReference type="AlphaFoldDB" id="K1R987"/>
<comment type="similarity">
    <text evidence="2">Belongs to the IRF2BP family.</text>
</comment>
<dbReference type="Pfam" id="PF25457">
    <property type="entry name" value="IRF-2BP1_2_M"/>
    <property type="match status" value="1"/>
</dbReference>
<feature type="domain" description="IRF-2BP1/2-like middle" evidence="7">
    <location>
        <begin position="216"/>
        <end position="349"/>
    </location>
</feature>
<evidence type="ECO:0000256" key="4">
    <source>
        <dbReference type="SAM" id="MobiDB-lite"/>
    </source>
</evidence>
<evidence type="ECO:0000313" key="8">
    <source>
        <dbReference type="EMBL" id="EKC37725.1"/>
    </source>
</evidence>
<dbReference type="FunCoup" id="K1R987">
    <property type="interactions" value="1143"/>
</dbReference>
<evidence type="ECO:0000256" key="1">
    <source>
        <dbReference type="ARBA" id="ARBA00004123"/>
    </source>
</evidence>
<proteinExistence type="inferred from homology"/>
<feature type="compositionally biased region" description="Low complexity" evidence="4">
    <location>
        <begin position="420"/>
        <end position="438"/>
    </location>
</feature>
<dbReference type="GO" id="GO:0003714">
    <property type="term" value="F:transcription corepressor activity"/>
    <property type="evidence" value="ECO:0007669"/>
    <property type="project" value="TreeGrafter"/>
</dbReference>
<feature type="region of interest" description="Disordered" evidence="4">
    <location>
        <begin position="346"/>
        <end position="407"/>
    </location>
</feature>
<feature type="region of interest" description="Disordered" evidence="4">
    <location>
        <begin position="181"/>
        <end position="210"/>
    </location>
</feature>
<dbReference type="EMBL" id="JH818849">
    <property type="protein sequence ID" value="EKC37725.1"/>
    <property type="molecule type" value="Genomic_DNA"/>
</dbReference>
<dbReference type="PANTHER" id="PTHR10816:SF19">
    <property type="entry name" value="PROTEIN INTERACTING WITH TTK69 AND SIN3A, ISOFORM D"/>
    <property type="match status" value="1"/>
</dbReference>
<dbReference type="GO" id="GO:0006357">
    <property type="term" value="P:regulation of transcription by RNA polymerase II"/>
    <property type="evidence" value="ECO:0007669"/>
    <property type="project" value="TreeGrafter"/>
</dbReference>
<dbReference type="SUPFAM" id="SSF57850">
    <property type="entry name" value="RING/U-box"/>
    <property type="match status" value="1"/>
</dbReference>
<keyword evidence="3" id="KW-0539">Nucleus</keyword>
<dbReference type="HOGENOM" id="CLU_019307_2_0_1"/>
<accession>K1R987</accession>
<feature type="domain" description="Interferon regulatory factor 2-binding protein 1/2-like C3HC4 zinc finger" evidence="6">
    <location>
        <begin position="515"/>
        <end position="586"/>
    </location>
</feature>
<feature type="compositionally biased region" description="Polar residues" evidence="4">
    <location>
        <begin position="459"/>
        <end position="486"/>
    </location>
</feature>
<dbReference type="InterPro" id="IPR022750">
    <property type="entry name" value="IRF-2BP1_2-like_Znf"/>
</dbReference>
<name>K1R987_MAGGI</name>
<feature type="region of interest" description="Disordered" evidence="4">
    <location>
        <begin position="419"/>
        <end position="507"/>
    </location>
</feature>
<dbReference type="GO" id="GO:0005634">
    <property type="term" value="C:nucleus"/>
    <property type="evidence" value="ECO:0007669"/>
    <property type="project" value="UniProtKB-SubCell"/>
</dbReference>
<sequence>MSMPHRTQRQQCYLCDLPRMPWAMLHDFSEPVCRGCVNYEGADRIEMVLESARSMKRSHGFHESRQSVKHHGLPPQRTAIDQHGSIDHPRGHPPLERYDSRSRAMMSDYNTPPQNHSNGGVPGRVEDQMQEHHRASNMPMSSARAVSAVFPIHHLPDHNARFCAHPQGRPGYVPNPNVASMGGHSLQHTKKRSADHDDDDASGNHHEDNIFKFTSPEDMAKRPQIVRETIAALSSAVPFEIRFKKDYHFVGRVFAFDSTSKNGVDFELKVFMEYPLGSGNIYNSASSVVKQMHVDSMKDVGKGLSSGYKYLEYEMKHNSNDWKVLSELLSETVRFFKEAVKPEIIPSPYHNPSLPPLPTPNTRPHVPLAHTRSQGSHGSFEGQSKKRKASPEPDNDFGEQRKRQQWIQSQSEALKMTMNSTGYGSAGSSSTSPSSNHTPTPPEGASMNGPSPMAALMNVTDNITSGPVSPNNRNSLTNPGSSQGTSVARRGPPISIKESAPSSLLETNVQSSETLKCTLCHERLEDTHFVQCPSISEHKFCFPCSRNSIKMQGAGSEVYCPSGKKCPLVGSNVPWAFMQGEIATILGGEQIQITSLQLKRDTFFLSGEKEVECAVDM</sequence>
<gene>
    <name evidence="8" type="ORF">CGI_10020482</name>
</gene>
<dbReference type="Gene3D" id="1.10.10.1580">
    <property type="entry name" value="Interferon regulatory factor 2-binding protein"/>
    <property type="match status" value="1"/>
</dbReference>
<evidence type="ECO:0000256" key="3">
    <source>
        <dbReference type="ARBA" id="ARBA00023242"/>
    </source>
</evidence>
<dbReference type="PANTHER" id="PTHR10816">
    <property type="entry name" value="MYELIN TRANSCRIPTION FACTOR 1-RELATED"/>
    <property type="match status" value="1"/>
</dbReference>
<dbReference type="InterPro" id="IPR057414">
    <property type="entry name" value="Zf-C3HC4_IRF-2BP1_2"/>
</dbReference>
<evidence type="ECO:0000259" key="5">
    <source>
        <dbReference type="Pfam" id="PF11261"/>
    </source>
</evidence>
<evidence type="ECO:0000259" key="6">
    <source>
        <dbReference type="Pfam" id="PF25454"/>
    </source>
</evidence>
<evidence type="ECO:0000259" key="7">
    <source>
        <dbReference type="Pfam" id="PF25457"/>
    </source>
</evidence>
<dbReference type="FunFam" id="1.10.10.1580:FF:000001">
    <property type="entry name" value="interferon regulatory factor 2-binding protein 2"/>
    <property type="match status" value="1"/>
</dbReference>
<protein>
    <submittedName>
        <fullName evidence="8">Enhanced at puberty protein 1-like protein B</fullName>
    </submittedName>
</protein>
<dbReference type="InParanoid" id="K1R987"/>
<comment type="subcellular location">
    <subcellularLocation>
        <location evidence="1">Nucleus</location>
    </subcellularLocation>
</comment>
<dbReference type="InterPro" id="IPR058682">
    <property type="entry name" value="IRF-2BP1/2-like_M"/>
</dbReference>
<feature type="domain" description="Interferon regulatory factor 2-binding protein 1/2-like zinc finger" evidence="5">
    <location>
        <begin position="8"/>
        <end position="59"/>
    </location>
</feature>